<dbReference type="Pfam" id="PF02021">
    <property type="entry name" value="UPF0102"/>
    <property type="match status" value="1"/>
</dbReference>
<proteinExistence type="inferred from homology"/>
<dbReference type="InterPro" id="IPR003509">
    <property type="entry name" value="UPF0102_YraN-like"/>
</dbReference>
<gene>
    <name evidence="3" type="ORF">EHE22_12450</name>
</gene>
<dbReference type="Proteomes" id="UP000526233">
    <property type="component" value="Unassembled WGS sequence"/>
</dbReference>
<dbReference type="InterPro" id="IPR011335">
    <property type="entry name" value="Restrct_endonuc-II-like"/>
</dbReference>
<evidence type="ECO:0000313" key="3">
    <source>
        <dbReference type="EMBL" id="NNV21235.1"/>
    </source>
</evidence>
<evidence type="ECO:0000256" key="2">
    <source>
        <dbReference type="HAMAP-Rule" id="MF_00048"/>
    </source>
</evidence>
<dbReference type="Gene3D" id="3.40.1350.10">
    <property type="match status" value="1"/>
</dbReference>
<name>A0A7Y3WWD0_9HYPH</name>
<dbReference type="PANTHER" id="PTHR34039:SF1">
    <property type="entry name" value="UPF0102 PROTEIN YRAN"/>
    <property type="match status" value="1"/>
</dbReference>
<evidence type="ECO:0000313" key="4">
    <source>
        <dbReference type="Proteomes" id="UP000526233"/>
    </source>
</evidence>
<evidence type="ECO:0000256" key="1">
    <source>
        <dbReference type="ARBA" id="ARBA00006738"/>
    </source>
</evidence>
<organism evidence="3 4">
    <name type="scientific">Brucella pseudogrignonensis</name>
    <dbReference type="NCBI Taxonomy" id="419475"/>
    <lineage>
        <taxon>Bacteria</taxon>
        <taxon>Pseudomonadati</taxon>
        <taxon>Pseudomonadota</taxon>
        <taxon>Alphaproteobacteria</taxon>
        <taxon>Hyphomicrobiales</taxon>
        <taxon>Brucellaceae</taxon>
        <taxon>Brucella/Ochrobactrum group</taxon>
        <taxon>Brucella</taxon>
    </lineage>
</organism>
<dbReference type="NCBIfam" id="NF009151">
    <property type="entry name" value="PRK12497.1-5"/>
    <property type="match status" value="1"/>
</dbReference>
<dbReference type="PANTHER" id="PTHR34039">
    <property type="entry name" value="UPF0102 PROTEIN YRAN"/>
    <property type="match status" value="1"/>
</dbReference>
<accession>A0A7Y3WWD0</accession>
<reference evidence="3 4" key="1">
    <citation type="submission" date="2018-11" db="EMBL/GenBank/DDBJ databases">
        <title>Genome sequencing and analysis.</title>
        <authorList>
            <person name="Huang Y.-T."/>
        </authorList>
    </citation>
    <scope>NUCLEOTIDE SEQUENCE [LARGE SCALE GENOMIC DNA]</scope>
    <source>
        <strain evidence="3 4">SHIN</strain>
    </source>
</reference>
<dbReference type="SUPFAM" id="SSF52980">
    <property type="entry name" value="Restriction endonuclease-like"/>
    <property type="match status" value="1"/>
</dbReference>
<dbReference type="EMBL" id="PKQI01000002">
    <property type="protein sequence ID" value="NNV21235.1"/>
    <property type="molecule type" value="Genomic_DNA"/>
</dbReference>
<protein>
    <recommendedName>
        <fullName evidence="2">UPF0102 protein EHE22_12450</fullName>
    </recommendedName>
</protein>
<comment type="similarity">
    <text evidence="1 2">Belongs to the UPF0102 family.</text>
</comment>
<comment type="caution">
    <text evidence="3">The sequence shown here is derived from an EMBL/GenBank/DDBJ whole genome shotgun (WGS) entry which is preliminary data.</text>
</comment>
<dbReference type="AlphaFoldDB" id="A0A7Y3WWD0"/>
<dbReference type="InterPro" id="IPR011856">
    <property type="entry name" value="tRNA_endonuc-like_dom_sf"/>
</dbReference>
<dbReference type="HAMAP" id="MF_00048">
    <property type="entry name" value="UPF0102"/>
    <property type="match status" value="1"/>
</dbReference>
<sequence>MMSELREKKRVAFFRGHSAERLAAFALMLKGFRIVARRYRTRLGEIDLIARRGNLVLIVEVKARTSVEAAQLAVTPQSMRRIEAAADMWLQRQKDYAQLSLRFDLVAVLPRRWPKHVPAFFTSGNYS</sequence>
<dbReference type="GO" id="GO:0003676">
    <property type="term" value="F:nucleic acid binding"/>
    <property type="evidence" value="ECO:0007669"/>
    <property type="project" value="InterPro"/>
</dbReference>